<organism evidence="2 3">
    <name type="scientific">Acropora cervicornis</name>
    <name type="common">Staghorn coral</name>
    <dbReference type="NCBI Taxonomy" id="6130"/>
    <lineage>
        <taxon>Eukaryota</taxon>
        <taxon>Metazoa</taxon>
        <taxon>Cnidaria</taxon>
        <taxon>Anthozoa</taxon>
        <taxon>Hexacorallia</taxon>
        <taxon>Scleractinia</taxon>
        <taxon>Astrocoeniina</taxon>
        <taxon>Acroporidae</taxon>
        <taxon>Acropora</taxon>
    </lineage>
</organism>
<feature type="compositionally biased region" description="Basic and acidic residues" evidence="1">
    <location>
        <begin position="273"/>
        <end position="298"/>
    </location>
</feature>
<sequence>MSERRLMCVACSDPSPGPIKRLYYQTRKHGPFFPILATLKHSGNASLFTGGRVTVCTGCSSHLQRQWMAYEKSWTPLEKRSYTLLAVEREHKDNEEHDSQHGGQDGVKRQWRKAAKVMTTQQQVIENLRHDDHAAPLSRFKLAAHRVQQDLEPKPVVHSLRDVVELTRDASEGNGDDFRGIHLPALQSTSPTARMNWGMTESENSIQRKMRENSDILIRKIADIQYEENLRQSQETIREALDRVRKAQDRVQFVHGLERELRERLQGELDFREANRGLQADDKAKRDSEERNKNEQKHKQILQELKKEREWQRRTETMIAKQEMKIEELRHEVKTEIRGIIEEQNKHHEEMKQMLKDSRLLMRHHGSDQAYVSLDGSTRSALSIAEEQTLHTGRELKTPTGNISRASTPEYYIQ</sequence>
<dbReference type="PANTHER" id="PTHR40240:SF1">
    <property type="entry name" value="PLEXUS, ISOFORM A"/>
    <property type="match status" value="1"/>
</dbReference>
<reference evidence="2" key="2">
    <citation type="journal article" date="2023" name="Science">
        <title>Genomic signatures of disease resistance in endangered staghorn corals.</title>
        <authorList>
            <person name="Vollmer S.V."/>
            <person name="Selwyn J.D."/>
            <person name="Despard B.A."/>
            <person name="Roesel C.L."/>
        </authorList>
    </citation>
    <scope>NUCLEOTIDE SEQUENCE</scope>
    <source>
        <strain evidence="2">K2</strain>
    </source>
</reference>
<dbReference type="PANTHER" id="PTHR40240">
    <property type="entry name" value="PLEXUS, ISOFORM A"/>
    <property type="match status" value="1"/>
</dbReference>
<gene>
    <name evidence="2" type="ORF">P5673_005775</name>
</gene>
<comment type="caution">
    <text evidence="2">The sequence shown here is derived from an EMBL/GenBank/DDBJ whole genome shotgun (WGS) entry which is preliminary data.</text>
</comment>
<keyword evidence="3" id="KW-1185">Reference proteome</keyword>
<evidence type="ECO:0000313" key="2">
    <source>
        <dbReference type="EMBL" id="KAK2569916.1"/>
    </source>
</evidence>
<proteinExistence type="predicted"/>
<reference evidence="2" key="1">
    <citation type="journal article" date="2023" name="G3 (Bethesda)">
        <title>Whole genome assembly and annotation of the endangered Caribbean coral Acropora cervicornis.</title>
        <authorList>
            <person name="Selwyn J.D."/>
            <person name="Vollmer S.V."/>
        </authorList>
    </citation>
    <scope>NUCLEOTIDE SEQUENCE</scope>
    <source>
        <strain evidence="2">K2</strain>
    </source>
</reference>
<protein>
    <submittedName>
        <fullName evidence="2">Uncharacterized protein</fullName>
    </submittedName>
</protein>
<evidence type="ECO:0000256" key="1">
    <source>
        <dbReference type="SAM" id="MobiDB-lite"/>
    </source>
</evidence>
<feature type="region of interest" description="Disordered" evidence="1">
    <location>
        <begin position="273"/>
        <end position="299"/>
    </location>
</feature>
<name>A0AAD9QZF2_ACRCE</name>
<dbReference type="Proteomes" id="UP001249851">
    <property type="component" value="Unassembled WGS sequence"/>
</dbReference>
<dbReference type="AlphaFoldDB" id="A0AAD9QZF2"/>
<accession>A0AAD9QZF2</accession>
<evidence type="ECO:0000313" key="3">
    <source>
        <dbReference type="Proteomes" id="UP001249851"/>
    </source>
</evidence>
<dbReference type="EMBL" id="JARQWQ010000009">
    <property type="protein sequence ID" value="KAK2569916.1"/>
    <property type="molecule type" value="Genomic_DNA"/>
</dbReference>